<evidence type="ECO:0000256" key="2">
    <source>
        <dbReference type="ARBA" id="ARBA00022679"/>
    </source>
</evidence>
<evidence type="ECO:0000256" key="3">
    <source>
        <dbReference type="RuleBase" id="RU363129"/>
    </source>
</evidence>
<dbReference type="GO" id="GO:0032580">
    <property type="term" value="C:Golgi cisterna membrane"/>
    <property type="evidence" value="ECO:0007669"/>
    <property type="project" value="UniProtKB-SubCell"/>
</dbReference>
<comment type="caution">
    <text evidence="4">The sequence shown here is derived from an EMBL/GenBank/DDBJ whole genome shotgun (WGS) entry which is preliminary data.</text>
</comment>
<gene>
    <name evidence="4" type="ORF">C0Q70_02719</name>
</gene>
<protein>
    <recommendedName>
        <fullName evidence="3">L-Fucosyltransferase</fullName>
        <ecNumber evidence="3">2.4.1.-</ecNumber>
    </recommendedName>
</protein>
<dbReference type="CDD" id="cd11301">
    <property type="entry name" value="Fut1_Fut2_like"/>
    <property type="match status" value="1"/>
</dbReference>
<dbReference type="UniPathway" id="UPA00378"/>
<dbReference type="GO" id="GO:0005975">
    <property type="term" value="P:carbohydrate metabolic process"/>
    <property type="evidence" value="ECO:0007669"/>
    <property type="project" value="InterPro"/>
</dbReference>
<keyword evidence="3" id="KW-0325">Glycoprotein</keyword>
<dbReference type="EC" id="2.4.1.-" evidence="3"/>
<proteinExistence type="inferred from homology"/>
<evidence type="ECO:0000313" key="5">
    <source>
        <dbReference type="Proteomes" id="UP000245119"/>
    </source>
</evidence>
<comment type="subcellular location">
    <subcellularLocation>
        <location evidence="3">Golgi apparatus</location>
        <location evidence="3">Golgi stack membrane</location>
        <topology evidence="3">Single-pass type II membrane protein</topology>
    </subcellularLocation>
</comment>
<keyword evidence="5" id="KW-1185">Reference proteome</keyword>
<dbReference type="AlphaFoldDB" id="A0A2T7PQP5"/>
<keyword evidence="1 3" id="KW-0328">Glycosyltransferase</keyword>
<dbReference type="EMBL" id="PZQS01000002">
    <property type="protein sequence ID" value="PVD35756.1"/>
    <property type="molecule type" value="Genomic_DNA"/>
</dbReference>
<reference evidence="4 5" key="1">
    <citation type="submission" date="2018-04" db="EMBL/GenBank/DDBJ databases">
        <title>The genome of golden apple snail Pomacea canaliculata provides insight into stress tolerance and invasive adaptation.</title>
        <authorList>
            <person name="Liu C."/>
            <person name="Liu B."/>
            <person name="Ren Y."/>
            <person name="Zhang Y."/>
            <person name="Wang H."/>
            <person name="Li S."/>
            <person name="Jiang F."/>
            <person name="Yin L."/>
            <person name="Zhang G."/>
            <person name="Qian W."/>
            <person name="Fan W."/>
        </authorList>
    </citation>
    <scope>NUCLEOTIDE SEQUENCE [LARGE SCALE GENOMIC DNA]</scope>
    <source>
        <strain evidence="4">SZHN2017</strain>
        <tissue evidence="4">Muscle</tissue>
    </source>
</reference>
<dbReference type="Pfam" id="PF01531">
    <property type="entry name" value="Glyco_transf_11"/>
    <property type="match status" value="1"/>
</dbReference>
<name>A0A2T7PQP5_POMCA</name>
<evidence type="ECO:0000313" key="4">
    <source>
        <dbReference type="EMBL" id="PVD35756.1"/>
    </source>
</evidence>
<dbReference type="PANTHER" id="PTHR11927">
    <property type="entry name" value="GALACTOSIDE 2-L-FUCOSYLTRANSFERASE"/>
    <property type="match status" value="1"/>
</dbReference>
<evidence type="ECO:0000256" key="1">
    <source>
        <dbReference type="ARBA" id="ARBA00022676"/>
    </source>
</evidence>
<dbReference type="OrthoDB" id="6090518at2759"/>
<dbReference type="GO" id="GO:0008107">
    <property type="term" value="F:galactoside 2-alpha-L-fucosyltransferase activity"/>
    <property type="evidence" value="ECO:0007669"/>
    <property type="project" value="InterPro"/>
</dbReference>
<dbReference type="STRING" id="400727.A0A2T7PQP5"/>
<keyword evidence="3" id="KW-0812">Transmembrane</keyword>
<comment type="similarity">
    <text evidence="3">Belongs to the glycosyltransferase 11 family.</text>
</comment>
<dbReference type="Proteomes" id="UP000245119">
    <property type="component" value="Linkage Group LG2"/>
</dbReference>
<comment type="pathway">
    <text evidence="3">Protein modification; protein glycosylation.</text>
</comment>
<accession>A0A2T7PQP5</accession>
<keyword evidence="3" id="KW-0735">Signal-anchor</keyword>
<sequence>MTLVLRDVSVLRHVLQRPPKEDEKFEELCQHATRVTETTCQSFDEGLTHLARNDVYVIAAGSCLISWKYFEPIKRDLPELLAFKDSIVSEARRIVGDLRRRWNTTLVGMHVRRDDHTGFMAYWKGHKPVTPDYLHRAMTYFRVLLGSVHFVVASDEREWCRQRLTQGVDDVTILTPRSAEMDMAVLSLTDHMIISVGTFGWWAGYLNPGVKTYMQDFVVPGSEFSGVFKSVSARDYFYPGWIPL</sequence>
<dbReference type="InterPro" id="IPR002516">
    <property type="entry name" value="Glyco_trans_11"/>
</dbReference>
<keyword evidence="3" id="KW-0333">Golgi apparatus</keyword>
<organism evidence="4 5">
    <name type="scientific">Pomacea canaliculata</name>
    <name type="common">Golden apple snail</name>
    <dbReference type="NCBI Taxonomy" id="400727"/>
    <lineage>
        <taxon>Eukaryota</taxon>
        <taxon>Metazoa</taxon>
        <taxon>Spiralia</taxon>
        <taxon>Lophotrochozoa</taxon>
        <taxon>Mollusca</taxon>
        <taxon>Gastropoda</taxon>
        <taxon>Caenogastropoda</taxon>
        <taxon>Architaenioglossa</taxon>
        <taxon>Ampullarioidea</taxon>
        <taxon>Ampullariidae</taxon>
        <taxon>Pomacea</taxon>
    </lineage>
</organism>
<dbReference type="PANTHER" id="PTHR11927:SF9">
    <property type="entry name" value="L-FUCOSYLTRANSFERASE"/>
    <property type="match status" value="1"/>
</dbReference>
<keyword evidence="2 3" id="KW-0808">Transferase</keyword>